<proteinExistence type="inferred from homology"/>
<keyword evidence="8 9" id="KW-0807">Transducer</keyword>
<evidence type="ECO:0000256" key="3">
    <source>
        <dbReference type="ARBA" id="ARBA00022692"/>
    </source>
</evidence>
<feature type="transmembrane region" description="Helical" evidence="10">
    <location>
        <begin position="151"/>
        <end position="171"/>
    </location>
</feature>
<dbReference type="SMART" id="SM01381">
    <property type="entry name" value="7TM_GPCR_Srsx"/>
    <property type="match status" value="1"/>
</dbReference>
<dbReference type="Pfam" id="PF00001">
    <property type="entry name" value="7tm_1"/>
    <property type="match status" value="1"/>
</dbReference>
<feature type="domain" description="G-protein coupled receptors family 1 profile" evidence="11">
    <location>
        <begin position="50"/>
        <end position="316"/>
    </location>
</feature>
<dbReference type="GO" id="GO:0004930">
    <property type="term" value="F:G protein-coupled receptor activity"/>
    <property type="evidence" value="ECO:0000318"/>
    <property type="project" value="GO_Central"/>
</dbReference>
<dbReference type="EnsemblMetazoa" id="XM_011664698">
    <property type="protein sequence ID" value="XP_011663000"/>
    <property type="gene ID" value="LOC105437745"/>
</dbReference>
<feature type="transmembrane region" description="Helical" evidence="10">
    <location>
        <begin position="31"/>
        <end position="57"/>
    </location>
</feature>
<dbReference type="PRINTS" id="PR00237">
    <property type="entry name" value="GPCRRHODOPSN"/>
</dbReference>
<dbReference type="PANTHER" id="PTHR24249:SF422">
    <property type="entry name" value="G-PROTEIN COUPLED RECEPTORS FAMILY 1 PROFILE DOMAIN-CONTAINING PROTEIN"/>
    <property type="match status" value="1"/>
</dbReference>
<keyword evidence="4 10" id="KW-1133">Transmembrane helix</keyword>
<sequence>MATTATEYVMEPDGPVPHNASEYITGMVTPLYITVIFIIHWPLWILNVGGNSLVVLAVYRERNLRRPTYALIAALATADLVFALFAYPPSIYAVIVENRYTCAIGTRKYFFVLTYVCASASFFHIMAITFERFIGVSKPLRYHEIVTMRRIVCLETFIWTTSLLLGATAVFKKSGNDPMRPVCKRATTSSLFSLVSFLLLSVGFLVITLVYLHIYRIAKRHWRDMQAERKKALALGNKKTQNFDSQTSSDDTQFKATKTIGIIIVFFVICWLPTATRYFFEGIGASVSISWTTWILVKRSSETFWLLNGVINPLVYARRNSQFRHAFKDIIKCSVKRYTCKTESESRRYSLTTWKGRPSLTSNTTLP</sequence>
<dbReference type="GO" id="GO:0007186">
    <property type="term" value="P:G protein-coupled receptor signaling pathway"/>
    <property type="evidence" value="ECO:0000318"/>
    <property type="project" value="GO_Central"/>
</dbReference>
<keyword evidence="7 9" id="KW-0675">Receptor</keyword>
<evidence type="ECO:0000256" key="8">
    <source>
        <dbReference type="ARBA" id="ARBA00023224"/>
    </source>
</evidence>
<evidence type="ECO:0000313" key="13">
    <source>
        <dbReference type="Proteomes" id="UP000007110"/>
    </source>
</evidence>
<evidence type="ECO:0000256" key="2">
    <source>
        <dbReference type="ARBA" id="ARBA00022475"/>
    </source>
</evidence>
<keyword evidence="6 10" id="KW-0472">Membrane</keyword>
<evidence type="ECO:0000256" key="4">
    <source>
        <dbReference type="ARBA" id="ARBA00022989"/>
    </source>
</evidence>
<feature type="transmembrane region" description="Helical" evidence="10">
    <location>
        <begin position="69"/>
        <end position="89"/>
    </location>
</feature>
<keyword evidence="3 9" id="KW-0812">Transmembrane</keyword>
<dbReference type="OrthoDB" id="9894375at2759"/>
<comment type="similarity">
    <text evidence="9">Belongs to the G-protein coupled receptor 1 family.</text>
</comment>
<keyword evidence="2" id="KW-1003">Cell membrane</keyword>
<evidence type="ECO:0000256" key="1">
    <source>
        <dbReference type="ARBA" id="ARBA00004651"/>
    </source>
</evidence>
<dbReference type="KEGG" id="spu:105437745"/>
<dbReference type="InParanoid" id="A0A7M7LVM4"/>
<reference evidence="13" key="1">
    <citation type="submission" date="2015-02" db="EMBL/GenBank/DDBJ databases">
        <title>Genome sequencing for Strongylocentrotus purpuratus.</title>
        <authorList>
            <person name="Murali S."/>
            <person name="Liu Y."/>
            <person name="Vee V."/>
            <person name="English A."/>
            <person name="Wang M."/>
            <person name="Skinner E."/>
            <person name="Han Y."/>
            <person name="Muzny D.M."/>
            <person name="Worley K.C."/>
            <person name="Gibbs R.A."/>
        </authorList>
    </citation>
    <scope>NUCLEOTIDE SEQUENCE</scope>
</reference>
<feature type="transmembrane region" description="Helical" evidence="10">
    <location>
        <begin position="109"/>
        <end position="130"/>
    </location>
</feature>
<evidence type="ECO:0000256" key="6">
    <source>
        <dbReference type="ARBA" id="ARBA00023136"/>
    </source>
</evidence>
<dbReference type="OMA" id="FHIMAIT"/>
<dbReference type="InterPro" id="IPR050569">
    <property type="entry name" value="TAAR"/>
</dbReference>
<keyword evidence="13" id="KW-1185">Reference proteome</keyword>
<dbReference type="RefSeq" id="XP_011663000.1">
    <property type="nucleotide sequence ID" value="XM_011664698.2"/>
</dbReference>
<organism evidence="12 13">
    <name type="scientific">Strongylocentrotus purpuratus</name>
    <name type="common">Purple sea urchin</name>
    <dbReference type="NCBI Taxonomy" id="7668"/>
    <lineage>
        <taxon>Eukaryota</taxon>
        <taxon>Metazoa</taxon>
        <taxon>Echinodermata</taxon>
        <taxon>Eleutherozoa</taxon>
        <taxon>Echinozoa</taxon>
        <taxon>Echinoidea</taxon>
        <taxon>Euechinoidea</taxon>
        <taxon>Echinacea</taxon>
        <taxon>Camarodonta</taxon>
        <taxon>Echinidea</taxon>
        <taxon>Strongylocentrotidae</taxon>
        <taxon>Strongylocentrotus</taxon>
    </lineage>
</organism>
<name>A0A7M7LVM4_STRPU</name>
<dbReference type="InterPro" id="IPR000276">
    <property type="entry name" value="GPCR_Rhodpsn"/>
</dbReference>
<reference evidence="12" key="2">
    <citation type="submission" date="2021-01" db="UniProtKB">
        <authorList>
            <consortium name="EnsemblMetazoa"/>
        </authorList>
    </citation>
    <scope>IDENTIFICATION</scope>
</reference>
<evidence type="ECO:0000256" key="5">
    <source>
        <dbReference type="ARBA" id="ARBA00023040"/>
    </source>
</evidence>
<evidence type="ECO:0000256" key="10">
    <source>
        <dbReference type="SAM" id="Phobius"/>
    </source>
</evidence>
<feature type="transmembrane region" description="Helical" evidence="10">
    <location>
        <begin position="260"/>
        <end position="280"/>
    </location>
</feature>
<dbReference type="AlphaFoldDB" id="A0A7M7LVM4"/>
<feature type="transmembrane region" description="Helical" evidence="10">
    <location>
        <begin position="191"/>
        <end position="215"/>
    </location>
</feature>
<dbReference type="SUPFAM" id="SSF81321">
    <property type="entry name" value="Family A G protein-coupled receptor-like"/>
    <property type="match status" value="1"/>
</dbReference>
<keyword evidence="5 9" id="KW-0297">G-protein coupled receptor</keyword>
<dbReference type="GO" id="GO:0005886">
    <property type="term" value="C:plasma membrane"/>
    <property type="evidence" value="ECO:0000318"/>
    <property type="project" value="GO_Central"/>
</dbReference>
<evidence type="ECO:0000259" key="11">
    <source>
        <dbReference type="PROSITE" id="PS50262"/>
    </source>
</evidence>
<evidence type="ECO:0000256" key="9">
    <source>
        <dbReference type="RuleBase" id="RU000688"/>
    </source>
</evidence>
<dbReference type="PANTHER" id="PTHR24249">
    <property type="entry name" value="HISTAMINE RECEPTOR-RELATED G-PROTEIN COUPLED RECEPTOR"/>
    <property type="match status" value="1"/>
</dbReference>
<protein>
    <recommendedName>
        <fullName evidence="11">G-protein coupled receptors family 1 profile domain-containing protein</fullName>
    </recommendedName>
</protein>
<evidence type="ECO:0000313" key="12">
    <source>
        <dbReference type="EnsemblMetazoa" id="XP_011663000"/>
    </source>
</evidence>
<dbReference type="PROSITE" id="PS50262">
    <property type="entry name" value="G_PROTEIN_RECEP_F1_2"/>
    <property type="match status" value="1"/>
</dbReference>
<dbReference type="FunCoup" id="A0A7M7LVM4">
    <property type="interactions" value="43"/>
</dbReference>
<dbReference type="Proteomes" id="UP000007110">
    <property type="component" value="Unassembled WGS sequence"/>
</dbReference>
<comment type="subcellular location">
    <subcellularLocation>
        <location evidence="1">Cell membrane</location>
        <topology evidence="1">Multi-pass membrane protein</topology>
    </subcellularLocation>
</comment>
<accession>A0A7M7LVM4</accession>
<dbReference type="PROSITE" id="PS00237">
    <property type="entry name" value="G_PROTEIN_RECEP_F1_1"/>
    <property type="match status" value="1"/>
</dbReference>
<dbReference type="GeneID" id="105437745"/>
<dbReference type="InterPro" id="IPR017452">
    <property type="entry name" value="GPCR_Rhodpsn_7TM"/>
</dbReference>
<dbReference type="Gene3D" id="1.20.1070.10">
    <property type="entry name" value="Rhodopsin 7-helix transmembrane proteins"/>
    <property type="match status" value="1"/>
</dbReference>
<evidence type="ECO:0000256" key="7">
    <source>
        <dbReference type="ARBA" id="ARBA00023170"/>
    </source>
</evidence>